<accession>A0A1R1S7D9</accession>
<dbReference type="InterPro" id="IPR036890">
    <property type="entry name" value="HATPase_C_sf"/>
</dbReference>
<dbReference type="EMBL" id="ASQP01000475">
    <property type="protein sequence ID" value="OMI34235.1"/>
    <property type="molecule type" value="Genomic_DNA"/>
</dbReference>
<evidence type="ECO:0000256" key="2">
    <source>
        <dbReference type="ARBA" id="ARBA00013081"/>
    </source>
</evidence>
<dbReference type="Pfam" id="PF07228">
    <property type="entry name" value="SpoIIE"/>
    <property type="match status" value="1"/>
</dbReference>
<keyword evidence="5" id="KW-0479">Metal-binding</keyword>
<keyword evidence="4" id="KW-0808">Transferase</keyword>
<dbReference type="SMART" id="SM00065">
    <property type="entry name" value="GAF"/>
    <property type="match status" value="1"/>
</dbReference>
<evidence type="ECO:0000256" key="1">
    <source>
        <dbReference type="ARBA" id="ARBA00009458"/>
    </source>
</evidence>
<dbReference type="InterPro" id="IPR003594">
    <property type="entry name" value="HATPase_dom"/>
</dbReference>
<dbReference type="Pfam" id="PF00989">
    <property type="entry name" value="PAS"/>
    <property type="match status" value="1"/>
</dbReference>
<evidence type="ECO:0000313" key="19">
    <source>
        <dbReference type="EMBL" id="OMI34235.1"/>
    </source>
</evidence>
<keyword evidence="8" id="KW-0378">Hydrolase</keyword>
<evidence type="ECO:0000256" key="13">
    <source>
        <dbReference type="ARBA" id="ARBA00047761"/>
    </source>
</evidence>
<dbReference type="InterPro" id="IPR003018">
    <property type="entry name" value="GAF"/>
</dbReference>
<evidence type="ECO:0000313" key="20">
    <source>
        <dbReference type="Proteomes" id="UP000186168"/>
    </source>
</evidence>
<dbReference type="FunFam" id="3.30.450.40:FF:000035">
    <property type="entry name" value="PAS sensor protein"/>
    <property type="match status" value="1"/>
</dbReference>
<feature type="region of interest" description="Disordered" evidence="17">
    <location>
        <begin position="803"/>
        <end position="853"/>
    </location>
</feature>
<evidence type="ECO:0000256" key="7">
    <source>
        <dbReference type="ARBA" id="ARBA00022777"/>
    </source>
</evidence>
<reference evidence="19 20" key="1">
    <citation type="submission" date="2013-05" db="EMBL/GenBank/DDBJ databases">
        <title>Genome sequence of Streptomyces sparsogenes DSM 40356.</title>
        <authorList>
            <person name="Coyne S."/>
            <person name="Seebeck F.P."/>
        </authorList>
    </citation>
    <scope>NUCLEOTIDE SEQUENCE [LARGE SCALE GENOMIC DNA]</scope>
    <source>
        <strain evidence="19 20">DSM 40356</strain>
    </source>
</reference>
<dbReference type="GO" id="GO:0004722">
    <property type="term" value="F:protein serine/threonine phosphatase activity"/>
    <property type="evidence" value="ECO:0007669"/>
    <property type="project" value="UniProtKB-EC"/>
</dbReference>
<dbReference type="FunFam" id="3.30.565.10:FF:000028">
    <property type="entry name" value="PAS sensor protein"/>
    <property type="match status" value="1"/>
</dbReference>
<comment type="function">
    <text evidence="14">Primarily acts as an independent SigF regulator that is sensitive to the osmosensory signal, mediating the cross talk of PknD with the SigF regulon. Possesses both phosphatase and kinase activities. The kinase domain functions as a classic anti-sigma factor-like kinase to phosphorylate the anti-anti-sigma factor domain at the canonical regulatory site, and the phosphatase domain antagonizes this activity.</text>
</comment>
<dbReference type="GO" id="GO:0016301">
    <property type="term" value="F:kinase activity"/>
    <property type="evidence" value="ECO:0007669"/>
    <property type="project" value="UniProtKB-KW"/>
</dbReference>
<sequence>MANTEESQVTAVAMPFGAVETATALLDAHGVVTGWSAPATRLLGFAAADVLGAPVGKLLAVAPDARGVAAALEWIRDEGGWAGLVPAVTREGRRVHLGVRVNAVTDGEGTARWVVSAVGTEGVPWWGASGSVIERMFALAPMGMAVLNSDLRYVWVNAATARASGIPADKWLGRSLAEMLPGIDVEAVEAELRAVLDTGVPLLGREYVNQPPWKAGQEQALLASVFRLDDAAGNPLGLCTMANDITDRFLAKRRLDLLDQAGERIGRTLDVAQTAQDLADVAVPEFADLVTVDLLDPVFRGDEPQPAPDPRAGVVLRRAGLRSVGDGPPGTPVEVGQTAAHPATSPVARALRTGRPRLVARLGPHPGDGGAPGPDPIARMREAGFHSLMAVPLRARGSHLGAALFWRGPRPQPFQDTDLALATELTSRAAVAVDNARRFTREHNAALTLQRDLLPQGAPEQTAVEAASLYLPADAKAGVGGDWFDVIPLSGARVGLVVGDVVGHGIHAAATMGRLRTAVQTLAGLDLAPDELLAHLDGLIGRLAESEGHGGAEAGVVGATCLYAVYDPVSRRCALARAGHPPPLVAVPGGPVHVLELPSGPPLGLGSQPFESTELTLDEGSALVLYTNGLIAAPGLDADAGIERLCAALAGPDRPAKALCDRVMETLPANPPDDDVALLLARTRALGAGQVASREISRDPAAVSDARAWALDTLGEWGLDELAFTAELVVSELVTNAVRYGSPPIRLRLIRERALICEVSDHSSTSPHLRRAGTTDEGGRGLFLVAHVVQDWGTRYTPEGKTVWAEQPFDRAPRRRPRRGPGGGHGGRLTPGAPRPAPFMSRSGPTGSIGVTP</sequence>
<dbReference type="Pfam" id="PF08448">
    <property type="entry name" value="PAS_4"/>
    <property type="match status" value="1"/>
</dbReference>
<keyword evidence="9" id="KW-0067">ATP-binding</keyword>
<proteinExistence type="inferred from homology"/>
<dbReference type="AlphaFoldDB" id="A0A1R1S7D9"/>
<dbReference type="InterPro" id="IPR035965">
    <property type="entry name" value="PAS-like_dom_sf"/>
</dbReference>
<dbReference type="Gene3D" id="3.30.450.40">
    <property type="match status" value="1"/>
</dbReference>
<dbReference type="PANTHER" id="PTHR43156:SF2">
    <property type="entry name" value="STAGE II SPORULATION PROTEIN E"/>
    <property type="match status" value="1"/>
</dbReference>
<dbReference type="Pfam" id="PF13185">
    <property type="entry name" value="GAF_2"/>
    <property type="match status" value="1"/>
</dbReference>
<evidence type="ECO:0000256" key="14">
    <source>
        <dbReference type="ARBA" id="ARBA00056274"/>
    </source>
</evidence>
<evidence type="ECO:0000256" key="12">
    <source>
        <dbReference type="ARBA" id="ARBA00023211"/>
    </source>
</evidence>
<evidence type="ECO:0000256" key="11">
    <source>
        <dbReference type="ARBA" id="ARBA00022912"/>
    </source>
</evidence>
<evidence type="ECO:0000256" key="3">
    <source>
        <dbReference type="ARBA" id="ARBA00022553"/>
    </source>
</evidence>
<keyword evidence="10" id="KW-0460">Magnesium</keyword>
<dbReference type="InterPro" id="IPR000014">
    <property type="entry name" value="PAS"/>
</dbReference>
<dbReference type="InterPro" id="IPR020726">
    <property type="entry name" value="Bcl2_BH2_motif_CS"/>
</dbReference>
<dbReference type="SUPFAM" id="SSF55781">
    <property type="entry name" value="GAF domain-like"/>
    <property type="match status" value="1"/>
</dbReference>
<dbReference type="PROSITE" id="PS50112">
    <property type="entry name" value="PAS"/>
    <property type="match status" value="2"/>
</dbReference>
<keyword evidence="20" id="KW-1185">Reference proteome</keyword>
<dbReference type="Gene3D" id="3.30.450.20">
    <property type="entry name" value="PAS domain"/>
    <property type="match status" value="2"/>
</dbReference>
<keyword evidence="6" id="KW-0547">Nucleotide-binding</keyword>
<dbReference type="FunFam" id="3.60.40.10:FF:000005">
    <property type="entry name" value="Serine/threonine protein phosphatase"/>
    <property type="match status" value="1"/>
</dbReference>
<dbReference type="InterPro" id="IPR013767">
    <property type="entry name" value="PAS_fold"/>
</dbReference>
<evidence type="ECO:0000256" key="10">
    <source>
        <dbReference type="ARBA" id="ARBA00022842"/>
    </source>
</evidence>
<name>A0A1R1S7D9_9ACTN</name>
<dbReference type="SUPFAM" id="SSF55785">
    <property type="entry name" value="PYP-like sensor domain (PAS domain)"/>
    <property type="match status" value="2"/>
</dbReference>
<evidence type="ECO:0000256" key="9">
    <source>
        <dbReference type="ARBA" id="ARBA00022840"/>
    </source>
</evidence>
<dbReference type="InterPro" id="IPR001932">
    <property type="entry name" value="PPM-type_phosphatase-like_dom"/>
</dbReference>
<dbReference type="CDD" id="cd16936">
    <property type="entry name" value="HATPase_RsbW-like"/>
    <property type="match status" value="1"/>
</dbReference>
<protein>
    <recommendedName>
        <fullName evidence="2">protein-serine/threonine phosphatase</fullName>
        <ecNumber evidence="2">3.1.3.16</ecNumber>
    </recommendedName>
    <alternativeName>
        <fullName evidence="16">Protein-serine/threonine phosphatase</fullName>
    </alternativeName>
    <alternativeName>
        <fullName evidence="15">Serine/threonine-protein kinase</fullName>
    </alternativeName>
</protein>
<dbReference type="InterPro" id="IPR036457">
    <property type="entry name" value="PPM-type-like_dom_sf"/>
</dbReference>
<dbReference type="Gene3D" id="3.60.40.10">
    <property type="entry name" value="PPM-type phosphatase domain"/>
    <property type="match status" value="1"/>
</dbReference>
<dbReference type="SMART" id="SM00331">
    <property type="entry name" value="PP2C_SIG"/>
    <property type="match status" value="1"/>
</dbReference>
<comment type="catalytic activity">
    <reaction evidence="13">
        <text>O-phospho-L-seryl-[protein] + H2O = L-seryl-[protein] + phosphate</text>
        <dbReference type="Rhea" id="RHEA:20629"/>
        <dbReference type="Rhea" id="RHEA-COMP:9863"/>
        <dbReference type="Rhea" id="RHEA-COMP:11604"/>
        <dbReference type="ChEBI" id="CHEBI:15377"/>
        <dbReference type="ChEBI" id="CHEBI:29999"/>
        <dbReference type="ChEBI" id="CHEBI:43474"/>
        <dbReference type="ChEBI" id="CHEBI:83421"/>
        <dbReference type="EC" id="3.1.3.16"/>
    </reaction>
</comment>
<dbReference type="PANTHER" id="PTHR43156">
    <property type="entry name" value="STAGE II SPORULATION PROTEIN E-RELATED"/>
    <property type="match status" value="1"/>
</dbReference>
<dbReference type="SMART" id="SM00091">
    <property type="entry name" value="PAS"/>
    <property type="match status" value="2"/>
</dbReference>
<dbReference type="SUPFAM" id="SSF81606">
    <property type="entry name" value="PP2C-like"/>
    <property type="match status" value="1"/>
</dbReference>
<gene>
    <name evidence="19" type="ORF">SPAR_37413</name>
</gene>
<evidence type="ECO:0000256" key="15">
    <source>
        <dbReference type="ARBA" id="ARBA00075117"/>
    </source>
</evidence>
<keyword evidence="3" id="KW-0597">Phosphoprotein</keyword>
<evidence type="ECO:0000256" key="17">
    <source>
        <dbReference type="SAM" id="MobiDB-lite"/>
    </source>
</evidence>
<dbReference type="GO" id="GO:0006355">
    <property type="term" value="P:regulation of DNA-templated transcription"/>
    <property type="evidence" value="ECO:0007669"/>
    <property type="project" value="InterPro"/>
</dbReference>
<keyword evidence="7" id="KW-0418">Kinase</keyword>
<comment type="similarity">
    <text evidence="1">Belongs to the Bcl-2 family.</text>
</comment>
<dbReference type="Proteomes" id="UP000186168">
    <property type="component" value="Unassembled WGS sequence"/>
</dbReference>
<comment type="caution">
    <text evidence="19">The sequence shown here is derived from an EMBL/GenBank/DDBJ whole genome shotgun (WGS) entry which is preliminary data.</text>
</comment>
<evidence type="ECO:0000256" key="4">
    <source>
        <dbReference type="ARBA" id="ARBA00022679"/>
    </source>
</evidence>
<evidence type="ECO:0000256" key="16">
    <source>
        <dbReference type="ARBA" id="ARBA00081350"/>
    </source>
</evidence>
<dbReference type="RefSeq" id="WP_065966429.1">
    <property type="nucleotide sequence ID" value="NZ_ASQP01000475.1"/>
</dbReference>
<feature type="compositionally biased region" description="Polar residues" evidence="17">
    <location>
        <begin position="843"/>
        <end position="853"/>
    </location>
</feature>
<evidence type="ECO:0000256" key="5">
    <source>
        <dbReference type="ARBA" id="ARBA00022723"/>
    </source>
</evidence>
<keyword evidence="11" id="KW-0904">Protein phosphatase</keyword>
<dbReference type="SUPFAM" id="SSF55874">
    <property type="entry name" value="ATPase domain of HSP90 chaperone/DNA topoisomerase II/histidine kinase"/>
    <property type="match status" value="1"/>
</dbReference>
<feature type="compositionally biased region" description="Gly residues" evidence="17">
    <location>
        <begin position="820"/>
        <end position="829"/>
    </location>
</feature>
<dbReference type="GO" id="GO:0046872">
    <property type="term" value="F:metal ion binding"/>
    <property type="evidence" value="ECO:0007669"/>
    <property type="project" value="UniProtKB-KW"/>
</dbReference>
<dbReference type="EC" id="3.1.3.16" evidence="2"/>
<organism evidence="19 20">
    <name type="scientific">Streptomyces sparsogenes DSM 40356</name>
    <dbReference type="NCBI Taxonomy" id="1331668"/>
    <lineage>
        <taxon>Bacteria</taxon>
        <taxon>Bacillati</taxon>
        <taxon>Actinomycetota</taxon>
        <taxon>Actinomycetes</taxon>
        <taxon>Kitasatosporales</taxon>
        <taxon>Streptomycetaceae</taxon>
        <taxon>Streptomyces</taxon>
    </lineage>
</organism>
<dbReference type="GO" id="GO:0005524">
    <property type="term" value="F:ATP binding"/>
    <property type="evidence" value="ECO:0007669"/>
    <property type="project" value="UniProtKB-KW"/>
</dbReference>
<dbReference type="Pfam" id="PF13581">
    <property type="entry name" value="HATPase_c_2"/>
    <property type="match status" value="1"/>
</dbReference>
<keyword evidence="12" id="KW-0464">Manganese</keyword>
<dbReference type="InterPro" id="IPR029016">
    <property type="entry name" value="GAF-like_dom_sf"/>
</dbReference>
<feature type="domain" description="PAS" evidence="18">
    <location>
        <begin position="25"/>
        <end position="52"/>
    </location>
</feature>
<dbReference type="NCBIfam" id="TIGR00229">
    <property type="entry name" value="sensory_box"/>
    <property type="match status" value="1"/>
</dbReference>
<dbReference type="PROSITE" id="PS01258">
    <property type="entry name" value="BH2"/>
    <property type="match status" value="1"/>
</dbReference>
<dbReference type="STRING" id="67365.GCA_001704635_01552"/>
<dbReference type="GeneID" id="96746503"/>
<dbReference type="InterPro" id="IPR013656">
    <property type="entry name" value="PAS_4"/>
</dbReference>
<dbReference type="Gene3D" id="3.30.565.10">
    <property type="entry name" value="Histidine kinase-like ATPase, C-terminal domain"/>
    <property type="match status" value="1"/>
</dbReference>
<evidence type="ECO:0000256" key="8">
    <source>
        <dbReference type="ARBA" id="ARBA00022801"/>
    </source>
</evidence>
<dbReference type="CDD" id="cd00130">
    <property type="entry name" value="PAS"/>
    <property type="match status" value="2"/>
</dbReference>
<dbReference type="InterPro" id="IPR052016">
    <property type="entry name" value="Bact_Sigma-Reg"/>
</dbReference>
<feature type="domain" description="PAS" evidence="18">
    <location>
        <begin position="129"/>
        <end position="199"/>
    </location>
</feature>
<evidence type="ECO:0000256" key="6">
    <source>
        <dbReference type="ARBA" id="ARBA00022741"/>
    </source>
</evidence>
<evidence type="ECO:0000259" key="18">
    <source>
        <dbReference type="PROSITE" id="PS50112"/>
    </source>
</evidence>